<dbReference type="Pfam" id="PF01569">
    <property type="entry name" value="PAP2"/>
    <property type="match status" value="1"/>
</dbReference>
<dbReference type="InterPro" id="IPR000326">
    <property type="entry name" value="PAP2/HPO"/>
</dbReference>
<accession>A0A4R5NAI7</accession>
<feature type="transmembrane region" description="Helical" evidence="1">
    <location>
        <begin position="55"/>
        <end position="82"/>
    </location>
</feature>
<dbReference type="Gene3D" id="1.20.144.10">
    <property type="entry name" value="Phosphatidic acid phosphatase type 2/haloperoxidase"/>
    <property type="match status" value="2"/>
</dbReference>
<keyword evidence="1" id="KW-1133">Transmembrane helix</keyword>
<dbReference type="CDD" id="cd03392">
    <property type="entry name" value="PAP2_like_2"/>
    <property type="match status" value="1"/>
</dbReference>
<sequence>MIISVEKKQIRRAIIAFIVMLLLGLLVKINFFFPIKVDEAIYNFFDKVQTPLGDVIMSISTFLGEPTIDIIYAVVLSVILVIARLKIPAMWVIATVLSGDVVGYILKHLFARARPSGHLLTDSGFSFPSGHSLGITMIIMILLILVIPNINSSRTRMWLTWILWTFGALTLMSRIYLKAHYFSDILSGALLAYAWVILTAWCYPIVANCLKQKIPFFKNEEI</sequence>
<dbReference type="PANTHER" id="PTHR14969">
    <property type="entry name" value="SPHINGOSINE-1-PHOSPHATE PHOSPHOHYDROLASE"/>
    <property type="match status" value="1"/>
</dbReference>
<dbReference type="RefSeq" id="WP_010007243.1">
    <property type="nucleotide sequence ID" value="NZ_JAGYGP010000001.1"/>
</dbReference>
<name>A0A4R5NAI7_9LACO</name>
<organism evidence="3 4">
    <name type="scientific">Leuconostoc fallax</name>
    <dbReference type="NCBI Taxonomy" id="1251"/>
    <lineage>
        <taxon>Bacteria</taxon>
        <taxon>Bacillati</taxon>
        <taxon>Bacillota</taxon>
        <taxon>Bacilli</taxon>
        <taxon>Lactobacillales</taxon>
        <taxon>Lactobacillaceae</taxon>
        <taxon>Leuconostoc</taxon>
    </lineage>
</organism>
<feature type="transmembrane region" description="Helical" evidence="1">
    <location>
        <begin position="126"/>
        <end position="146"/>
    </location>
</feature>
<keyword evidence="1" id="KW-0472">Membrane</keyword>
<reference evidence="3 4" key="1">
    <citation type="journal article" date="2019" name="Appl. Microbiol. Biotechnol.">
        <title>Uncovering carbohydrate metabolism through a genotype-phenotype association study of 56 lactic acid bacteria genomes.</title>
        <authorList>
            <person name="Buron-Moles G."/>
            <person name="Chailyan A."/>
            <person name="Dolejs I."/>
            <person name="Forster J."/>
            <person name="Miks M.H."/>
        </authorList>
    </citation>
    <scope>NUCLEOTIDE SEQUENCE [LARGE SCALE GENOMIC DNA]</scope>
    <source>
        <strain evidence="3 4">ATCC 700006</strain>
    </source>
</reference>
<dbReference type="InterPro" id="IPR036938">
    <property type="entry name" value="PAP2/HPO_sf"/>
</dbReference>
<dbReference type="SMART" id="SM00014">
    <property type="entry name" value="acidPPc"/>
    <property type="match status" value="1"/>
</dbReference>
<gene>
    <name evidence="3" type="ORF">C5L23_000985</name>
</gene>
<dbReference type="AlphaFoldDB" id="A0A4R5NAI7"/>
<feature type="transmembrane region" description="Helical" evidence="1">
    <location>
        <begin position="89"/>
        <end position="106"/>
    </location>
</feature>
<protein>
    <recommendedName>
        <fullName evidence="2">Phosphatidic acid phosphatase type 2/haloperoxidase domain-containing protein</fullName>
    </recommendedName>
</protein>
<evidence type="ECO:0000256" key="1">
    <source>
        <dbReference type="SAM" id="Phobius"/>
    </source>
</evidence>
<evidence type="ECO:0000313" key="3">
    <source>
        <dbReference type="EMBL" id="TDG69523.1"/>
    </source>
</evidence>
<dbReference type="Proteomes" id="UP000295681">
    <property type="component" value="Unassembled WGS sequence"/>
</dbReference>
<feature type="transmembrane region" description="Helical" evidence="1">
    <location>
        <begin position="158"/>
        <end position="177"/>
    </location>
</feature>
<feature type="transmembrane region" description="Helical" evidence="1">
    <location>
        <begin position="12"/>
        <end position="35"/>
    </location>
</feature>
<dbReference type="SUPFAM" id="SSF48317">
    <property type="entry name" value="Acid phosphatase/Vanadium-dependent haloperoxidase"/>
    <property type="match status" value="1"/>
</dbReference>
<feature type="transmembrane region" description="Helical" evidence="1">
    <location>
        <begin position="189"/>
        <end position="210"/>
    </location>
</feature>
<dbReference type="STRING" id="907931.GCA_000165675_01404"/>
<evidence type="ECO:0000313" key="4">
    <source>
        <dbReference type="Proteomes" id="UP000295681"/>
    </source>
</evidence>
<dbReference type="EMBL" id="PUFI01000005">
    <property type="protein sequence ID" value="TDG69523.1"/>
    <property type="molecule type" value="Genomic_DNA"/>
</dbReference>
<keyword evidence="4" id="KW-1185">Reference proteome</keyword>
<feature type="domain" description="Phosphatidic acid phosphatase type 2/haloperoxidase" evidence="2">
    <location>
        <begin position="86"/>
        <end position="200"/>
    </location>
</feature>
<evidence type="ECO:0000259" key="2">
    <source>
        <dbReference type="SMART" id="SM00014"/>
    </source>
</evidence>
<dbReference type="PANTHER" id="PTHR14969:SF13">
    <property type="entry name" value="AT30094P"/>
    <property type="match status" value="1"/>
</dbReference>
<keyword evidence="1" id="KW-0812">Transmembrane</keyword>
<comment type="caution">
    <text evidence="3">The sequence shown here is derived from an EMBL/GenBank/DDBJ whole genome shotgun (WGS) entry which is preliminary data.</text>
</comment>
<proteinExistence type="predicted"/>